<dbReference type="SUPFAM" id="SSF56281">
    <property type="entry name" value="Metallo-hydrolase/oxidoreductase"/>
    <property type="match status" value="1"/>
</dbReference>
<comment type="caution">
    <text evidence="8">The sequence shown here is derived from an EMBL/GenBank/DDBJ whole genome shotgun (WGS) entry which is preliminary data.</text>
</comment>
<evidence type="ECO:0000313" key="9">
    <source>
        <dbReference type="Proteomes" id="UP000319859"/>
    </source>
</evidence>
<dbReference type="GO" id="GO:0046872">
    <property type="term" value="F:metal ion binding"/>
    <property type="evidence" value="ECO:0007669"/>
    <property type="project" value="UniProtKB-KW"/>
</dbReference>
<dbReference type="InterPro" id="IPR042173">
    <property type="entry name" value="RNase_J_2"/>
</dbReference>
<sequence length="554" mass="59379">MIDDLLSPDALYFLPLGGSGEIGMNLNLYRHAGKWLMVDLGVSFGDDAAPGVDVVMPDPEFIAERREDLAGLVLTHAHEDHLGAVQYLWTELRCPVYATPFTAAVLRAKLRETEFSGLVQIIEVPLSGRFQVGPFDIELISLTHSIPEPNALVIRTPGGTVLHTGDWKLDPDPRVGAPVDEAALIALGHQGVTALVCDSTNATVPGTSGSEGTVAVGLEELIGRYPGRRVAVACFATNVARLHSIAKAAAAHDRQVALVGRSLRRINGAARATGYLKDLPPFVTEHDVGYLPREAQVLICTGSQGEPRAALARIADGDHPEIDLEPGDVVVFSSREIPGNEKAIAKVQNGLIRRGIEVVTASDADVHVSGHPARDELAQMYQWVRPFLAVPVHGEQRHLKAHADLALECQVPRALVPENGVVIRIGPGEPEIIGTVPSGKLCLDGRRLVPLGGTLLRTRNRMVFNGAAVVTLVMDDTELLADPKLSVIGLLDGEEDALFIEGLVKGIGQAVDKLAEAERRDDAAVTEAARLAVRRTFHAAQGRKPVTEVHLVRV</sequence>
<evidence type="ECO:0000256" key="3">
    <source>
        <dbReference type="ARBA" id="ARBA00022801"/>
    </source>
</evidence>
<feature type="domain" description="Metallo-beta-lactamase" evidence="7">
    <location>
        <begin position="23"/>
        <end position="218"/>
    </location>
</feature>
<dbReference type="Pfam" id="PF07521">
    <property type="entry name" value="RMMBL"/>
    <property type="match status" value="1"/>
</dbReference>
<protein>
    <submittedName>
        <fullName evidence="8">Ribonuclease J</fullName>
    </submittedName>
</protein>
<keyword evidence="2" id="KW-0479">Metal-binding</keyword>
<evidence type="ECO:0000256" key="2">
    <source>
        <dbReference type="ARBA" id="ARBA00022723"/>
    </source>
</evidence>
<dbReference type="EMBL" id="VITN01000006">
    <property type="protein sequence ID" value="TWB20740.1"/>
    <property type="molecule type" value="Genomic_DNA"/>
</dbReference>
<dbReference type="Gene3D" id="3.40.50.10710">
    <property type="entry name" value="Metallo-hydrolase/oxidoreductase"/>
    <property type="match status" value="1"/>
</dbReference>
<keyword evidence="6" id="KW-0694">RNA-binding</keyword>
<dbReference type="GO" id="GO:0003723">
    <property type="term" value="F:RNA binding"/>
    <property type="evidence" value="ECO:0007669"/>
    <property type="project" value="UniProtKB-KW"/>
</dbReference>
<dbReference type="Pfam" id="PF22505">
    <property type="entry name" value="RNase_J_b_CASP"/>
    <property type="match status" value="1"/>
</dbReference>
<dbReference type="SMART" id="SM00849">
    <property type="entry name" value="Lactamase_B"/>
    <property type="match status" value="1"/>
</dbReference>
<dbReference type="RefSeq" id="WP_186457317.1">
    <property type="nucleotide sequence ID" value="NZ_VITN01000006.1"/>
</dbReference>
<evidence type="ECO:0000256" key="5">
    <source>
        <dbReference type="ARBA" id="ARBA00022839"/>
    </source>
</evidence>
<keyword evidence="1" id="KW-0540">Nuclease</keyword>
<dbReference type="PANTHER" id="PTHR43694:SF1">
    <property type="entry name" value="RIBONUCLEASE J"/>
    <property type="match status" value="1"/>
</dbReference>
<keyword evidence="5" id="KW-0269">Exonuclease</keyword>
<evidence type="ECO:0000256" key="4">
    <source>
        <dbReference type="ARBA" id="ARBA00022833"/>
    </source>
</evidence>
<evidence type="ECO:0000256" key="6">
    <source>
        <dbReference type="ARBA" id="ARBA00022884"/>
    </source>
</evidence>
<dbReference type="Gene3D" id="3.60.15.10">
    <property type="entry name" value="Ribonuclease Z/Hydroxyacylglutathione hydrolase-like"/>
    <property type="match status" value="1"/>
</dbReference>
<dbReference type="CDD" id="cd07714">
    <property type="entry name" value="RNaseJ_MBL-fold"/>
    <property type="match status" value="1"/>
</dbReference>
<gene>
    <name evidence="8" type="ORF">FBZ89_106143</name>
</gene>
<reference evidence="8 9" key="1">
    <citation type="submission" date="2019-06" db="EMBL/GenBank/DDBJ databases">
        <title>Genomic Encyclopedia of Type Strains, Phase IV (KMG-V): Genome sequencing to study the core and pangenomes of soil and plant-associated prokaryotes.</title>
        <authorList>
            <person name="Whitman W."/>
        </authorList>
    </citation>
    <scope>NUCLEOTIDE SEQUENCE [LARGE SCALE GENOMIC DNA]</scope>
    <source>
        <strain evidence="8 9">BR 11880</strain>
    </source>
</reference>
<dbReference type="AlphaFoldDB" id="A0A560FGL0"/>
<dbReference type="InterPro" id="IPR041636">
    <property type="entry name" value="RNase_J_C"/>
</dbReference>
<dbReference type="GO" id="GO:0004527">
    <property type="term" value="F:exonuclease activity"/>
    <property type="evidence" value="ECO:0007669"/>
    <property type="project" value="UniProtKB-KW"/>
</dbReference>
<dbReference type="InterPro" id="IPR011108">
    <property type="entry name" value="RMMBL"/>
</dbReference>
<keyword evidence="3" id="KW-0378">Hydrolase</keyword>
<evidence type="ECO:0000259" key="7">
    <source>
        <dbReference type="SMART" id="SM00849"/>
    </source>
</evidence>
<dbReference type="InterPro" id="IPR001279">
    <property type="entry name" value="Metallo-B-lactamas"/>
</dbReference>
<dbReference type="Proteomes" id="UP000319859">
    <property type="component" value="Unassembled WGS sequence"/>
</dbReference>
<evidence type="ECO:0000313" key="8">
    <source>
        <dbReference type="EMBL" id="TWB20740.1"/>
    </source>
</evidence>
<organism evidence="8 9">
    <name type="scientific">Nitrospirillum amazonense</name>
    <dbReference type="NCBI Taxonomy" id="28077"/>
    <lineage>
        <taxon>Bacteria</taxon>
        <taxon>Pseudomonadati</taxon>
        <taxon>Pseudomonadota</taxon>
        <taxon>Alphaproteobacteria</taxon>
        <taxon>Rhodospirillales</taxon>
        <taxon>Azospirillaceae</taxon>
        <taxon>Nitrospirillum</taxon>
    </lineage>
</organism>
<dbReference type="Gene3D" id="3.10.20.580">
    <property type="match status" value="1"/>
</dbReference>
<dbReference type="InterPro" id="IPR036866">
    <property type="entry name" value="RibonucZ/Hydroxyglut_hydro"/>
</dbReference>
<dbReference type="Pfam" id="PF00753">
    <property type="entry name" value="Lactamase_B"/>
    <property type="match status" value="1"/>
</dbReference>
<dbReference type="InterPro" id="IPR055132">
    <property type="entry name" value="RNase_J_b_CASP"/>
</dbReference>
<keyword evidence="4" id="KW-0862">Zinc</keyword>
<dbReference type="PANTHER" id="PTHR43694">
    <property type="entry name" value="RIBONUCLEASE J"/>
    <property type="match status" value="1"/>
</dbReference>
<accession>A0A560FGL0</accession>
<evidence type="ECO:0000256" key="1">
    <source>
        <dbReference type="ARBA" id="ARBA00022722"/>
    </source>
</evidence>
<name>A0A560FGL0_9PROT</name>
<proteinExistence type="predicted"/>
<dbReference type="Pfam" id="PF17770">
    <property type="entry name" value="RNase_J_C"/>
    <property type="match status" value="1"/>
</dbReference>